<evidence type="ECO:0000256" key="11">
    <source>
        <dbReference type="RuleBase" id="RU000581"/>
    </source>
</evidence>
<sequence>MMRKLLVLLSNSNGGNQDNHKIPFSNVVVIGTRNYFWGRKWRNVDIQVASWFIFVHILAIFAPFTFTWDSFFIAFIGYLLTGILGITLSYHRLLSHHSLKLPKWLEYTFVYFGVLAAQRDPISWVSAHRYHHQYVDTNKDTHSPINGFWFSHMGWLLDSGYMVEKYADRKNAEDLKKQTFYIIMQKTYMLHLYGCGAILFACGGFPYLVWGMGVRIVWLYHATFMLNSICHIWGHQAWNTGDLSKNNWWVALLVFGEGWHNNHHAFEYSARHGLEWWQINITWYLIWFLEAIGIATNVKVPTDVQKQKKSNSITHSND</sequence>
<comment type="cofactor">
    <cofactor evidence="11">
        <name>Fe(2+)</name>
        <dbReference type="ChEBI" id="CHEBI:29033"/>
    </cofactor>
</comment>
<evidence type="ECO:0000256" key="3">
    <source>
        <dbReference type="ARBA" id="ARBA00009295"/>
    </source>
</evidence>
<dbReference type="InterPro" id="IPR005804">
    <property type="entry name" value="FA_desaturase_dom"/>
</dbReference>
<dbReference type="Proteomes" id="UP001177003">
    <property type="component" value="Chromosome 0"/>
</dbReference>
<evidence type="ECO:0000256" key="1">
    <source>
        <dbReference type="ARBA" id="ARBA00004141"/>
    </source>
</evidence>
<keyword evidence="15" id="KW-1185">Reference proteome</keyword>
<dbReference type="EMBL" id="OX465086">
    <property type="protein sequence ID" value="CAI9261540.1"/>
    <property type="molecule type" value="Genomic_DNA"/>
</dbReference>
<dbReference type="CDD" id="cd03505">
    <property type="entry name" value="Delta9-FADS-like"/>
    <property type="match status" value="1"/>
</dbReference>
<dbReference type="PRINTS" id="PR00075">
    <property type="entry name" value="FACDDSATRASE"/>
</dbReference>
<accession>A0AA35Y1P6</accession>
<evidence type="ECO:0000256" key="6">
    <source>
        <dbReference type="ARBA" id="ARBA00022989"/>
    </source>
</evidence>
<reference evidence="14" key="1">
    <citation type="submission" date="2023-04" db="EMBL/GenBank/DDBJ databases">
        <authorList>
            <person name="Vijverberg K."/>
            <person name="Xiong W."/>
            <person name="Schranz E."/>
        </authorList>
    </citation>
    <scope>NUCLEOTIDE SEQUENCE</scope>
</reference>
<keyword evidence="4 11" id="KW-0812">Transmembrane</keyword>
<evidence type="ECO:0000313" key="14">
    <source>
        <dbReference type="EMBL" id="CAI9261540.1"/>
    </source>
</evidence>
<comment type="pathway">
    <text evidence="2">Lipid metabolism.</text>
</comment>
<keyword evidence="10 12" id="KW-0472">Membrane</keyword>
<evidence type="ECO:0000313" key="15">
    <source>
        <dbReference type="Proteomes" id="UP001177003"/>
    </source>
</evidence>
<dbReference type="AlphaFoldDB" id="A0AA35Y1P6"/>
<feature type="transmembrane region" description="Helical" evidence="12">
    <location>
        <begin position="72"/>
        <end position="90"/>
    </location>
</feature>
<evidence type="ECO:0000256" key="10">
    <source>
        <dbReference type="ARBA" id="ARBA00023136"/>
    </source>
</evidence>
<evidence type="ECO:0000256" key="2">
    <source>
        <dbReference type="ARBA" id="ARBA00005189"/>
    </source>
</evidence>
<keyword evidence="8" id="KW-0408">Iron</keyword>
<dbReference type="InterPro" id="IPR015876">
    <property type="entry name" value="Acyl-CoA_DS"/>
</dbReference>
<dbReference type="GO" id="GO:0016717">
    <property type="term" value="F:oxidoreductase activity, acting on paired donors, with oxidation of a pair of donors resulting in the reduction of molecular oxygen to two molecules of water"/>
    <property type="evidence" value="ECO:0007669"/>
    <property type="project" value="InterPro"/>
</dbReference>
<keyword evidence="11" id="KW-0444">Lipid biosynthesis</keyword>
<feature type="transmembrane region" description="Helical" evidence="12">
    <location>
        <begin position="190"/>
        <end position="210"/>
    </location>
</feature>
<dbReference type="GO" id="GO:0042761">
    <property type="term" value="P:very long-chain fatty acid biosynthetic process"/>
    <property type="evidence" value="ECO:0007669"/>
    <property type="project" value="TreeGrafter"/>
</dbReference>
<keyword evidence="6 12" id="KW-1133">Transmembrane helix</keyword>
<feature type="transmembrane region" description="Helical" evidence="12">
    <location>
        <begin position="48"/>
        <end position="66"/>
    </location>
</feature>
<name>A0AA35Y1P6_LACSI</name>
<keyword evidence="11" id="KW-0275">Fatty acid biosynthesis</keyword>
<comment type="domain">
    <text evidence="11">The histidine box domains are involved in binding the catalytic metal ions.</text>
</comment>
<evidence type="ECO:0000256" key="8">
    <source>
        <dbReference type="ARBA" id="ARBA00023004"/>
    </source>
</evidence>
<feature type="domain" description="Fatty acid desaturase" evidence="13">
    <location>
        <begin position="73"/>
        <end position="279"/>
    </location>
</feature>
<evidence type="ECO:0000259" key="13">
    <source>
        <dbReference type="Pfam" id="PF00487"/>
    </source>
</evidence>
<evidence type="ECO:0000256" key="4">
    <source>
        <dbReference type="ARBA" id="ARBA00022692"/>
    </source>
</evidence>
<keyword evidence="7 11" id="KW-0560">Oxidoreductase</keyword>
<organism evidence="14 15">
    <name type="scientific">Lactuca saligna</name>
    <name type="common">Willowleaf lettuce</name>
    <dbReference type="NCBI Taxonomy" id="75948"/>
    <lineage>
        <taxon>Eukaryota</taxon>
        <taxon>Viridiplantae</taxon>
        <taxon>Streptophyta</taxon>
        <taxon>Embryophyta</taxon>
        <taxon>Tracheophyta</taxon>
        <taxon>Spermatophyta</taxon>
        <taxon>Magnoliopsida</taxon>
        <taxon>eudicotyledons</taxon>
        <taxon>Gunneridae</taxon>
        <taxon>Pentapetalae</taxon>
        <taxon>asterids</taxon>
        <taxon>campanulids</taxon>
        <taxon>Asterales</taxon>
        <taxon>Asteraceae</taxon>
        <taxon>Cichorioideae</taxon>
        <taxon>Cichorieae</taxon>
        <taxon>Lactucinae</taxon>
        <taxon>Lactuca</taxon>
    </lineage>
</organism>
<comment type="similarity">
    <text evidence="3 11">Belongs to the fatty acid desaturase type 1 family.</text>
</comment>
<keyword evidence="5" id="KW-0276">Fatty acid metabolism</keyword>
<dbReference type="GO" id="GO:0005789">
    <property type="term" value="C:endoplasmic reticulum membrane"/>
    <property type="evidence" value="ECO:0007669"/>
    <property type="project" value="TreeGrafter"/>
</dbReference>
<gene>
    <name evidence="14" type="ORF">LSALG_LOCUS2326</name>
</gene>
<protein>
    <recommendedName>
        <fullName evidence="13">Fatty acid desaturase domain-containing protein</fullName>
    </recommendedName>
</protein>
<evidence type="ECO:0000256" key="9">
    <source>
        <dbReference type="ARBA" id="ARBA00023098"/>
    </source>
</evidence>
<proteinExistence type="inferred from homology"/>
<dbReference type="PANTHER" id="PTHR11351">
    <property type="entry name" value="ACYL-COA DESATURASE"/>
    <property type="match status" value="1"/>
</dbReference>
<comment type="subcellular location">
    <subcellularLocation>
        <location evidence="1">Membrane</location>
        <topology evidence="1">Multi-pass membrane protein</topology>
    </subcellularLocation>
</comment>
<keyword evidence="9" id="KW-0443">Lipid metabolism</keyword>
<feature type="transmembrane region" description="Helical" evidence="12">
    <location>
        <begin position="281"/>
        <end position="300"/>
    </location>
</feature>
<evidence type="ECO:0000256" key="5">
    <source>
        <dbReference type="ARBA" id="ARBA00022832"/>
    </source>
</evidence>
<evidence type="ECO:0000256" key="12">
    <source>
        <dbReference type="SAM" id="Phobius"/>
    </source>
</evidence>
<dbReference type="Pfam" id="PF00487">
    <property type="entry name" value="FA_desaturase"/>
    <property type="match status" value="1"/>
</dbReference>
<dbReference type="PANTHER" id="PTHR11351:SF85">
    <property type="entry name" value="ACYL-COA DESATURASE"/>
    <property type="match status" value="1"/>
</dbReference>
<evidence type="ECO:0000256" key="7">
    <source>
        <dbReference type="ARBA" id="ARBA00023002"/>
    </source>
</evidence>